<dbReference type="InterPro" id="IPR036412">
    <property type="entry name" value="HAD-like_sf"/>
</dbReference>
<name>A0A2A5JVT9_PSEO7</name>
<reference evidence="2" key="1">
    <citation type="journal article" date="2019" name="Genome Announc.">
        <title>Draft Genome Sequence of Pseudoalteromonas piscicida Strain 36Y ROTHPW, an Hypersaline Seawater Isolate from the South Coast of Sonora, Mexico.</title>
        <authorList>
            <person name="Sanchez-Diaz R."/>
            <person name="Molina-Garza Z.J."/>
            <person name="Cruz-Suarez L.E."/>
            <person name="Selvin J."/>
            <person name="Kiran G.S."/>
            <person name="Ibarra-Gamez J.C."/>
            <person name="Gomez-Gil B."/>
            <person name="Galaviz-Silva L."/>
        </authorList>
    </citation>
    <scope>NUCLEOTIDE SEQUENCE [LARGE SCALE GENOMIC DNA]</scope>
    <source>
        <strain evidence="2">36Y_RITHPW</strain>
    </source>
</reference>
<dbReference type="Gene3D" id="1.10.150.240">
    <property type="entry name" value="Putative phosphatase, domain 2"/>
    <property type="match status" value="1"/>
</dbReference>
<dbReference type="GO" id="GO:0008253">
    <property type="term" value="F:5'-nucleotidase activity"/>
    <property type="evidence" value="ECO:0007669"/>
    <property type="project" value="InterPro"/>
</dbReference>
<dbReference type="InterPro" id="IPR006439">
    <property type="entry name" value="HAD-SF_hydro_IA"/>
</dbReference>
<dbReference type="Proteomes" id="UP000228621">
    <property type="component" value="Unassembled WGS sequence"/>
</dbReference>
<dbReference type="PANTHER" id="PTHR47478:SF1">
    <property type="entry name" value="PYRIMIDINE 5'-NUCLEOTIDASE YJJG"/>
    <property type="match status" value="1"/>
</dbReference>
<dbReference type="NCBIfam" id="TIGR01549">
    <property type="entry name" value="HAD-SF-IA-v1"/>
    <property type="match status" value="1"/>
</dbReference>
<accession>A0A2A5JVT9</accession>
<keyword evidence="2" id="KW-1185">Reference proteome</keyword>
<dbReference type="EMBL" id="NKHF01000005">
    <property type="protein sequence ID" value="PCK33584.1"/>
    <property type="molecule type" value="Genomic_DNA"/>
</dbReference>
<dbReference type="OrthoDB" id="148966at2"/>
<sequence length="225" mass="24784">MSHYSHILFDADETLFSFNAKLGLQKLFSHYDVAFSDADYEEYNSLNAPLWVQYQNGEIDAKTLQVTRFSRWAEKLDVAPETLNAGFLAAMAEICQPLPGARALLDSLKDQCTLAIITNGFAALQQKRLEHTGLVDRFSEVVISELVGKAKPDPCIFEHTLALLGNPDKSKVLMVGDTPASDILGANRFGIDSCWLKHDGKVCPDHIKPTYTVGSLAQLQAILNG</sequence>
<organism evidence="1 2">
    <name type="scientific">Pseudoalteromonas piscicida</name>
    <dbReference type="NCBI Taxonomy" id="43662"/>
    <lineage>
        <taxon>Bacteria</taxon>
        <taxon>Pseudomonadati</taxon>
        <taxon>Pseudomonadota</taxon>
        <taxon>Gammaproteobacteria</taxon>
        <taxon>Alteromonadales</taxon>
        <taxon>Pseudoalteromonadaceae</taxon>
        <taxon>Pseudoalteromonas</taxon>
    </lineage>
</organism>
<dbReference type="InterPro" id="IPR023198">
    <property type="entry name" value="PGP-like_dom2"/>
</dbReference>
<dbReference type="NCBIfam" id="NF006976">
    <property type="entry name" value="PRK09449.1"/>
    <property type="match status" value="1"/>
</dbReference>
<dbReference type="SFLD" id="SFLDS00003">
    <property type="entry name" value="Haloacid_Dehalogenase"/>
    <property type="match status" value="1"/>
</dbReference>
<dbReference type="NCBIfam" id="TIGR02254">
    <property type="entry name" value="YjjG_YfnB"/>
    <property type="match status" value="1"/>
</dbReference>
<dbReference type="NCBIfam" id="TIGR01509">
    <property type="entry name" value="HAD-SF-IA-v3"/>
    <property type="match status" value="1"/>
</dbReference>
<dbReference type="Pfam" id="PF00702">
    <property type="entry name" value="Hydrolase"/>
    <property type="match status" value="1"/>
</dbReference>
<protein>
    <submittedName>
        <fullName evidence="1">Noncanonical pyrimidine nucleotidase, YjjG family</fullName>
    </submittedName>
</protein>
<dbReference type="SFLD" id="SFLDG01129">
    <property type="entry name" value="C1.5:_HAD__Beta-PGM__Phosphata"/>
    <property type="match status" value="1"/>
</dbReference>
<dbReference type="RefSeq" id="WP_099640336.1">
    <property type="nucleotide sequence ID" value="NZ_NKHF01000005.1"/>
</dbReference>
<dbReference type="AlphaFoldDB" id="A0A2A5JVT9"/>
<dbReference type="PANTHER" id="PTHR47478">
    <property type="match status" value="1"/>
</dbReference>
<evidence type="ECO:0000313" key="2">
    <source>
        <dbReference type="Proteomes" id="UP000228621"/>
    </source>
</evidence>
<dbReference type="InterPro" id="IPR052550">
    <property type="entry name" value="Pyrimidine_5'-ntase_YjjG"/>
</dbReference>
<dbReference type="InterPro" id="IPR011951">
    <property type="entry name" value="HAD-SF_hydro_IA_YjjG/PynA"/>
</dbReference>
<dbReference type="Gene3D" id="3.40.50.1000">
    <property type="entry name" value="HAD superfamily/HAD-like"/>
    <property type="match status" value="1"/>
</dbReference>
<gene>
    <name evidence="1" type="ORF">CEX98_01270</name>
</gene>
<dbReference type="SUPFAM" id="SSF56784">
    <property type="entry name" value="HAD-like"/>
    <property type="match status" value="1"/>
</dbReference>
<evidence type="ECO:0000313" key="1">
    <source>
        <dbReference type="EMBL" id="PCK33584.1"/>
    </source>
</evidence>
<comment type="caution">
    <text evidence="1">The sequence shown here is derived from an EMBL/GenBank/DDBJ whole genome shotgun (WGS) entry which is preliminary data.</text>
</comment>
<dbReference type="InterPro" id="IPR023214">
    <property type="entry name" value="HAD_sf"/>
</dbReference>
<proteinExistence type="predicted"/>